<evidence type="ECO:0000313" key="2">
    <source>
        <dbReference type="Proteomes" id="UP000019760"/>
    </source>
</evidence>
<proteinExistence type="predicted"/>
<dbReference type="RefSeq" id="WP_052512647.1">
    <property type="nucleotide sequence ID" value="NZ_BAND01000263.1"/>
</dbReference>
<accession>A0A023D9D1</accession>
<reference evidence="1 2" key="2">
    <citation type="journal article" date="2014" name="FEMS Microbiol. Lett.">
        <title>Draft genomic DNA sequence of the facultatively methylotrophic bacterium Acidomonas methanolica type strain MB58.</title>
        <authorList>
            <person name="Higashiura N."/>
            <person name="Hadano H."/>
            <person name="Hirakawa H."/>
            <person name="Matsutani M."/>
            <person name="Takabe S."/>
            <person name="Matsushita K."/>
            <person name="Azuma Y."/>
        </authorList>
    </citation>
    <scope>NUCLEOTIDE SEQUENCE [LARGE SCALE GENOMIC DNA]</scope>
    <source>
        <strain evidence="1 2">MB58</strain>
    </source>
</reference>
<name>A0A023D9D1_ACIMT</name>
<dbReference type="EMBL" id="BAND01000263">
    <property type="protein sequence ID" value="GAJ30744.1"/>
    <property type="molecule type" value="Genomic_DNA"/>
</dbReference>
<dbReference type="Pfam" id="PF19613">
    <property type="entry name" value="DUF6118"/>
    <property type="match status" value="1"/>
</dbReference>
<gene>
    <name evidence="1" type="ORF">Amme_285_002</name>
</gene>
<organism evidence="1 2">
    <name type="scientific">Acidomonas methanolica NBRC 104435</name>
    <dbReference type="NCBI Taxonomy" id="1231351"/>
    <lineage>
        <taxon>Bacteria</taxon>
        <taxon>Pseudomonadati</taxon>
        <taxon>Pseudomonadota</taxon>
        <taxon>Alphaproteobacteria</taxon>
        <taxon>Acetobacterales</taxon>
        <taxon>Acetobacteraceae</taxon>
        <taxon>Acidomonas</taxon>
    </lineage>
</organism>
<sequence>MGATGLTFLCGLAIAAPLFRVIPWGVNLGIASFIVGETDRWESGIALMKNARPQNWKIILWEDKVVQANIDRLNACQESVNKSNATESCTIRINPQ</sequence>
<dbReference type="Proteomes" id="UP000019760">
    <property type="component" value="Unassembled WGS sequence"/>
</dbReference>
<keyword evidence="2" id="KW-1185">Reference proteome</keyword>
<reference evidence="2" key="1">
    <citation type="journal article" date="2014" name="FEMS Microbiol. Lett.">
        <title>Draft Genomic DNA Sequence of the Facultatively Methylotrophic Bacterium Acidomonas methanolica type strain MB58.</title>
        <authorList>
            <person name="Higashiura N."/>
            <person name="Hadano H."/>
            <person name="Hirakawa H."/>
            <person name="Matsutani M."/>
            <person name="Takabe S."/>
            <person name="Matsushita K."/>
            <person name="Azuma Y."/>
        </authorList>
    </citation>
    <scope>NUCLEOTIDE SEQUENCE [LARGE SCALE GENOMIC DNA]</scope>
    <source>
        <strain evidence="2">MB58</strain>
    </source>
</reference>
<protein>
    <submittedName>
        <fullName evidence="1">Uncharacterized protein</fullName>
    </submittedName>
</protein>
<evidence type="ECO:0000313" key="1">
    <source>
        <dbReference type="EMBL" id="GAJ30744.1"/>
    </source>
</evidence>
<dbReference type="AlphaFoldDB" id="A0A023D9D1"/>
<comment type="caution">
    <text evidence="1">The sequence shown here is derived from an EMBL/GenBank/DDBJ whole genome shotgun (WGS) entry which is preliminary data.</text>
</comment>
<dbReference type="InterPro" id="IPR046121">
    <property type="entry name" value="DUF6118"/>
</dbReference>